<accession>A0A2G8L513</accession>
<dbReference type="CDD" id="cd01647">
    <property type="entry name" value="RT_LTR"/>
    <property type="match status" value="1"/>
</dbReference>
<feature type="domain" description="Reverse transcriptase" evidence="2">
    <location>
        <begin position="162"/>
        <end position="282"/>
    </location>
</feature>
<reference evidence="3 4" key="1">
    <citation type="journal article" date="2017" name="PLoS Biol.">
        <title>The sea cucumber genome provides insights into morphological evolution and visceral regeneration.</title>
        <authorList>
            <person name="Zhang X."/>
            <person name="Sun L."/>
            <person name="Yuan J."/>
            <person name="Sun Y."/>
            <person name="Gao Y."/>
            <person name="Zhang L."/>
            <person name="Li S."/>
            <person name="Dai H."/>
            <person name="Hamel J.F."/>
            <person name="Liu C."/>
            <person name="Yu Y."/>
            <person name="Liu S."/>
            <person name="Lin W."/>
            <person name="Guo K."/>
            <person name="Jin S."/>
            <person name="Xu P."/>
            <person name="Storey K.B."/>
            <person name="Huan P."/>
            <person name="Zhang T."/>
            <person name="Zhou Y."/>
            <person name="Zhang J."/>
            <person name="Lin C."/>
            <person name="Li X."/>
            <person name="Xing L."/>
            <person name="Huo D."/>
            <person name="Sun M."/>
            <person name="Wang L."/>
            <person name="Mercier A."/>
            <person name="Li F."/>
            <person name="Yang H."/>
            <person name="Xiang J."/>
        </authorList>
    </citation>
    <scope>NUCLEOTIDE SEQUENCE [LARGE SCALE GENOMIC DNA]</scope>
    <source>
        <strain evidence="3">Shaxun</strain>
        <tissue evidence="3">Muscle</tissue>
    </source>
</reference>
<dbReference type="InterPro" id="IPR043502">
    <property type="entry name" value="DNA/RNA_pol_sf"/>
</dbReference>
<name>A0A2G8L513_STIJA</name>
<organism evidence="3 4">
    <name type="scientific">Stichopus japonicus</name>
    <name type="common">Sea cucumber</name>
    <dbReference type="NCBI Taxonomy" id="307972"/>
    <lineage>
        <taxon>Eukaryota</taxon>
        <taxon>Metazoa</taxon>
        <taxon>Echinodermata</taxon>
        <taxon>Eleutherozoa</taxon>
        <taxon>Echinozoa</taxon>
        <taxon>Holothuroidea</taxon>
        <taxon>Aspidochirotacea</taxon>
        <taxon>Aspidochirotida</taxon>
        <taxon>Stichopodidae</taxon>
        <taxon>Apostichopus</taxon>
    </lineage>
</organism>
<dbReference type="EMBL" id="MRZV01000218">
    <property type="protein sequence ID" value="PIK55356.1"/>
    <property type="molecule type" value="Genomic_DNA"/>
</dbReference>
<comment type="caution">
    <text evidence="3">The sequence shown here is derived from an EMBL/GenBank/DDBJ whole genome shotgun (WGS) entry which is preliminary data.</text>
</comment>
<dbReference type="InterPro" id="IPR000477">
    <property type="entry name" value="RT_dom"/>
</dbReference>
<dbReference type="InterPro" id="IPR050951">
    <property type="entry name" value="Retrovirus_Pol_polyprotein"/>
</dbReference>
<gene>
    <name evidence="3" type="ORF">BSL78_07726</name>
</gene>
<evidence type="ECO:0000259" key="2">
    <source>
        <dbReference type="Pfam" id="PF00078"/>
    </source>
</evidence>
<feature type="region of interest" description="Disordered" evidence="1">
    <location>
        <begin position="73"/>
        <end position="92"/>
    </location>
</feature>
<proteinExistence type="predicted"/>
<dbReference type="OrthoDB" id="5972177at2759"/>
<dbReference type="SUPFAM" id="SSF56672">
    <property type="entry name" value="DNA/RNA polymerases"/>
    <property type="match status" value="1"/>
</dbReference>
<evidence type="ECO:0000313" key="4">
    <source>
        <dbReference type="Proteomes" id="UP000230750"/>
    </source>
</evidence>
<keyword evidence="4" id="KW-1185">Reference proteome</keyword>
<feature type="region of interest" description="Disordered" evidence="1">
    <location>
        <begin position="135"/>
        <end position="162"/>
    </location>
</feature>
<dbReference type="PANTHER" id="PTHR37984">
    <property type="entry name" value="PROTEIN CBG26694"/>
    <property type="match status" value="1"/>
</dbReference>
<dbReference type="AlphaFoldDB" id="A0A2G8L513"/>
<evidence type="ECO:0000313" key="3">
    <source>
        <dbReference type="EMBL" id="PIK55356.1"/>
    </source>
</evidence>
<dbReference type="PANTHER" id="PTHR37984:SF8">
    <property type="entry name" value="CCHC-TYPE DOMAIN-CONTAINING PROTEIN"/>
    <property type="match status" value="1"/>
</dbReference>
<evidence type="ECO:0000256" key="1">
    <source>
        <dbReference type="SAM" id="MobiDB-lite"/>
    </source>
</evidence>
<dbReference type="InterPro" id="IPR043128">
    <property type="entry name" value="Rev_trsase/Diguanyl_cyclase"/>
</dbReference>
<dbReference type="Proteomes" id="UP000230750">
    <property type="component" value="Unassembled WGS sequence"/>
</dbReference>
<dbReference type="Gene3D" id="3.30.70.270">
    <property type="match status" value="1"/>
</dbReference>
<protein>
    <recommendedName>
        <fullName evidence="2">Reverse transcriptase domain-containing protein</fullName>
    </recommendedName>
</protein>
<dbReference type="Pfam" id="PF00078">
    <property type="entry name" value="RVT_1"/>
    <property type="match status" value="1"/>
</dbReference>
<dbReference type="Gene3D" id="3.10.10.10">
    <property type="entry name" value="HIV Type 1 Reverse Transcriptase, subunit A, domain 1"/>
    <property type="match status" value="1"/>
</dbReference>
<sequence>MCQSVELSRERIRTIETKTEVHASDKAGKTTDFRNASTVGTDTSLGSIPVSCIWKDLFQMRQEEPFCSSMRTATAKRQRADPNRWTQKGQNETETVGKCCSGRFPVAIPDNLKAELDRLVKQNIISQFQSQPLGLQSSDCGKAGENENMYRPQRPKQESHAQPLSMPTLEDILPDLSKAQVFSVFDAKHGFWHVKLDNESSLLTTFNTPFGRYRWLRLPFGLNAAPEEFQRRQHQALEGLPGVKCIVDDVIVYGEGPTKEAAIRDHDQKVRNLMDRCREKNCDAIEIRSSLGQMRYPSWVI</sequence>